<dbReference type="AlphaFoldDB" id="A0A059ABT1"/>
<feature type="compositionally biased region" description="Polar residues" evidence="1">
    <location>
        <begin position="1"/>
        <end position="20"/>
    </location>
</feature>
<evidence type="ECO:0000313" key="2">
    <source>
        <dbReference type="EMBL" id="KCW50830.1"/>
    </source>
</evidence>
<name>A0A059ABT1_EUCGR</name>
<sequence>MLTDSTHTQTQHHATGSHQRPMTARPQVIDLSQIPPTPTTTKPEPIAGTSSPHSRSLRRKHRIEPEIAKFVRTPPQLPEFRSTDGKKETKTHEGESNELLPQTEKSQAWECCLNPRRRREEVGGKRENA</sequence>
<proteinExistence type="predicted"/>
<dbReference type="Gramene" id="KCW50830">
    <property type="protein sequence ID" value="KCW50830"/>
    <property type="gene ID" value="EUGRSUZ_J00490"/>
</dbReference>
<feature type="compositionally biased region" description="Basic and acidic residues" evidence="1">
    <location>
        <begin position="81"/>
        <end position="95"/>
    </location>
</feature>
<evidence type="ECO:0000256" key="1">
    <source>
        <dbReference type="SAM" id="MobiDB-lite"/>
    </source>
</evidence>
<protein>
    <submittedName>
        <fullName evidence="2">Uncharacterized protein</fullName>
    </submittedName>
</protein>
<dbReference type="EMBL" id="KK198762">
    <property type="protein sequence ID" value="KCW50830.1"/>
    <property type="molecule type" value="Genomic_DNA"/>
</dbReference>
<dbReference type="InParanoid" id="A0A059ABT1"/>
<accession>A0A059ABT1</accession>
<organism evidence="2">
    <name type="scientific">Eucalyptus grandis</name>
    <name type="common">Flooded gum</name>
    <dbReference type="NCBI Taxonomy" id="71139"/>
    <lineage>
        <taxon>Eukaryota</taxon>
        <taxon>Viridiplantae</taxon>
        <taxon>Streptophyta</taxon>
        <taxon>Embryophyta</taxon>
        <taxon>Tracheophyta</taxon>
        <taxon>Spermatophyta</taxon>
        <taxon>Magnoliopsida</taxon>
        <taxon>eudicotyledons</taxon>
        <taxon>Gunneridae</taxon>
        <taxon>Pentapetalae</taxon>
        <taxon>rosids</taxon>
        <taxon>malvids</taxon>
        <taxon>Myrtales</taxon>
        <taxon>Myrtaceae</taxon>
        <taxon>Myrtoideae</taxon>
        <taxon>Eucalypteae</taxon>
        <taxon>Eucalyptus</taxon>
    </lineage>
</organism>
<reference evidence="2" key="1">
    <citation type="submission" date="2013-07" db="EMBL/GenBank/DDBJ databases">
        <title>The genome of Eucalyptus grandis.</title>
        <authorList>
            <person name="Schmutz J."/>
            <person name="Hayes R."/>
            <person name="Myburg A."/>
            <person name="Tuskan G."/>
            <person name="Grattapaglia D."/>
            <person name="Rokhsar D.S."/>
        </authorList>
    </citation>
    <scope>NUCLEOTIDE SEQUENCE</scope>
    <source>
        <tissue evidence="2">Leaf extractions</tissue>
    </source>
</reference>
<feature type="region of interest" description="Disordered" evidence="1">
    <location>
        <begin position="1"/>
        <end position="107"/>
    </location>
</feature>
<gene>
    <name evidence="2" type="ORF">EUGRSUZ_J00490</name>
</gene>